<evidence type="ECO:0000313" key="4">
    <source>
        <dbReference type="EMBL" id="CRF44407.1"/>
    </source>
</evidence>
<dbReference type="RefSeq" id="WP_053941448.1">
    <property type="nucleotide sequence ID" value="NZ_CDMH01000047.1"/>
</dbReference>
<dbReference type="Proteomes" id="UP000038622">
    <property type="component" value="Unassembled WGS sequence"/>
</dbReference>
<protein>
    <submittedName>
        <fullName evidence="4">Uncharacterized protein</fullName>
    </submittedName>
</protein>
<dbReference type="Proteomes" id="UP000041394">
    <property type="component" value="Unassembled WGS sequence"/>
</dbReference>
<organism evidence="4 6">
    <name type="scientific">Helicobacter ailurogastricus</name>
    <dbReference type="NCBI Taxonomy" id="1578720"/>
    <lineage>
        <taxon>Bacteria</taxon>
        <taxon>Pseudomonadati</taxon>
        <taxon>Campylobacterota</taxon>
        <taxon>Epsilonproteobacteria</taxon>
        <taxon>Campylobacterales</taxon>
        <taxon>Helicobacteraceae</taxon>
        <taxon>Helicobacter</taxon>
    </lineage>
</organism>
<dbReference type="EMBL" id="CDMH01000047">
    <property type="protein sequence ID" value="CRF42839.1"/>
    <property type="molecule type" value="Genomic_DNA"/>
</dbReference>
<reference evidence="4" key="1">
    <citation type="submission" date="2014-12" db="EMBL/GenBank/DDBJ databases">
        <title>Whole genome sequences of four Staphylococcus schleiferi canine isolates.</title>
        <authorList>
            <person name="Misic A.M."/>
            <person name="Cain C."/>
            <person name="Morris D.O."/>
            <person name="Rankin S."/>
            <person name="Beiting D."/>
        </authorList>
    </citation>
    <scope>NUCLEOTIDE SEQUENCE</scope>
    <source>
        <strain evidence="2">ASB11</strain>
        <strain evidence="3">ASB13</strain>
        <strain evidence="4">ASB9</strain>
    </source>
</reference>
<keyword evidence="5" id="KW-1185">Reference proteome</keyword>
<name>A0A0K2XD11_9HELI</name>
<evidence type="ECO:0000256" key="1">
    <source>
        <dbReference type="SAM" id="Coils"/>
    </source>
</evidence>
<dbReference type="Proteomes" id="UP000045175">
    <property type="component" value="Unassembled WGS sequence"/>
</dbReference>
<evidence type="ECO:0000313" key="6">
    <source>
        <dbReference type="Proteomes" id="UP000041394"/>
    </source>
</evidence>
<keyword evidence="1" id="KW-0175">Coiled coil</keyword>
<dbReference type="EMBL" id="CDMN01000037">
    <property type="protein sequence ID" value="CRF44407.1"/>
    <property type="molecule type" value="Genomic_DNA"/>
</dbReference>
<proteinExistence type="predicted"/>
<evidence type="ECO:0000313" key="7">
    <source>
        <dbReference type="Proteomes" id="UP000045175"/>
    </source>
</evidence>
<reference evidence="6 7" key="3">
    <citation type="submission" date="2014-12" db="EMBL/GenBank/DDBJ databases">
        <authorList>
            <person name="Jaenicke S."/>
        </authorList>
    </citation>
    <scope>NUCLEOTIDE SEQUENCE [LARGE SCALE GENOMIC DNA]</scope>
</reference>
<sequence>MKAIYPQGRDNHELRRELYFIESYRPYLISELKRIREEFTKSYKMGMPGEYAASVEWQGVERRKENFKNLKRIHQELKRLTTHKRALQEAILNPQAPKPTFSILDMEVSMPPLEARELAIYKKLINPSFKLDALYRDLICR</sequence>
<dbReference type="AlphaFoldDB" id="A0A0K2XD11"/>
<evidence type="ECO:0000313" key="5">
    <source>
        <dbReference type="Proteomes" id="UP000038622"/>
    </source>
</evidence>
<gene>
    <name evidence="2" type="ORF">HAL011_07020</name>
    <name evidence="3" type="ORF">HAL013_10490</name>
    <name evidence="4" type="ORF">HAL09_09890</name>
</gene>
<dbReference type="EMBL" id="CDML01000019">
    <property type="protein sequence ID" value="CRF40931.1"/>
    <property type="molecule type" value="Genomic_DNA"/>
</dbReference>
<evidence type="ECO:0000313" key="2">
    <source>
        <dbReference type="EMBL" id="CRF40931.1"/>
    </source>
</evidence>
<accession>A0A0K2XD11</accession>
<reference evidence="5" key="2">
    <citation type="submission" date="2014-12" db="EMBL/GenBank/DDBJ databases">
        <authorList>
            <person name="Smet A."/>
        </authorList>
    </citation>
    <scope>NUCLEOTIDE SEQUENCE [LARGE SCALE GENOMIC DNA]</scope>
</reference>
<evidence type="ECO:0000313" key="3">
    <source>
        <dbReference type="EMBL" id="CRF42839.1"/>
    </source>
</evidence>
<feature type="coiled-coil region" evidence="1">
    <location>
        <begin position="60"/>
        <end position="90"/>
    </location>
</feature>